<dbReference type="InterPro" id="IPR011009">
    <property type="entry name" value="Kinase-like_dom_sf"/>
</dbReference>
<accession>X6NGM1</accession>
<dbReference type="AlphaFoldDB" id="X6NGM1"/>
<evidence type="ECO:0000313" key="2">
    <source>
        <dbReference type="Proteomes" id="UP000023152"/>
    </source>
</evidence>
<name>X6NGM1_RETFI</name>
<dbReference type="SUPFAM" id="SSF56112">
    <property type="entry name" value="Protein kinase-like (PK-like)"/>
    <property type="match status" value="1"/>
</dbReference>
<dbReference type="Proteomes" id="UP000023152">
    <property type="component" value="Unassembled WGS sequence"/>
</dbReference>
<dbReference type="OMA" id="VQIMESK"/>
<keyword evidence="2" id="KW-1185">Reference proteome</keyword>
<dbReference type="PANTHER" id="PTHR11909">
    <property type="entry name" value="CASEIN KINASE-RELATED"/>
    <property type="match status" value="1"/>
</dbReference>
<dbReference type="InterPro" id="IPR050235">
    <property type="entry name" value="CK1_Ser-Thr_kinase"/>
</dbReference>
<proteinExistence type="predicted"/>
<evidence type="ECO:0000313" key="1">
    <source>
        <dbReference type="EMBL" id="ETO25053.1"/>
    </source>
</evidence>
<protein>
    <recommendedName>
        <fullName evidence="3">Non-specific serine/threonine protein kinase</fullName>
    </recommendedName>
</protein>
<evidence type="ECO:0008006" key="3">
    <source>
        <dbReference type="Google" id="ProtNLM"/>
    </source>
</evidence>
<dbReference type="EMBL" id="ASPP01008774">
    <property type="protein sequence ID" value="ETO25053.1"/>
    <property type="molecule type" value="Genomic_DNA"/>
</dbReference>
<organism evidence="1 2">
    <name type="scientific">Reticulomyxa filosa</name>
    <dbReference type="NCBI Taxonomy" id="46433"/>
    <lineage>
        <taxon>Eukaryota</taxon>
        <taxon>Sar</taxon>
        <taxon>Rhizaria</taxon>
        <taxon>Retaria</taxon>
        <taxon>Foraminifera</taxon>
        <taxon>Monothalamids</taxon>
        <taxon>Reticulomyxidae</taxon>
        <taxon>Reticulomyxa</taxon>
    </lineage>
</organism>
<sequence>MLMYFARGSLPWQGLKGNTKEKRYQKIREVKKKTELIKLCKGFPDEFRQYLVACRELAFSATPAYDEYRQYFKSVMKRDGYDPECSQDMVFDWQDETKINVLFFFLYAI</sequence>
<gene>
    <name evidence="1" type="ORF">RFI_12093</name>
</gene>
<reference evidence="1 2" key="1">
    <citation type="journal article" date="2013" name="Curr. Biol.">
        <title>The Genome of the Foraminiferan Reticulomyxa filosa.</title>
        <authorList>
            <person name="Glockner G."/>
            <person name="Hulsmann N."/>
            <person name="Schleicher M."/>
            <person name="Noegel A.A."/>
            <person name="Eichinger L."/>
            <person name="Gallinger C."/>
            <person name="Pawlowski J."/>
            <person name="Sierra R."/>
            <person name="Euteneuer U."/>
            <person name="Pillet L."/>
            <person name="Moustafa A."/>
            <person name="Platzer M."/>
            <person name="Groth M."/>
            <person name="Szafranski K."/>
            <person name="Schliwa M."/>
        </authorList>
    </citation>
    <scope>NUCLEOTIDE SEQUENCE [LARGE SCALE GENOMIC DNA]</scope>
</reference>
<dbReference type="Gene3D" id="1.10.510.10">
    <property type="entry name" value="Transferase(Phosphotransferase) domain 1"/>
    <property type="match status" value="1"/>
</dbReference>
<dbReference type="OrthoDB" id="5585992at2759"/>
<comment type="caution">
    <text evidence="1">The sequence shown here is derived from an EMBL/GenBank/DDBJ whole genome shotgun (WGS) entry which is preliminary data.</text>
</comment>